<evidence type="ECO:0000256" key="3">
    <source>
        <dbReference type="ARBA" id="ARBA00022452"/>
    </source>
</evidence>
<dbReference type="PROSITE" id="PS52016">
    <property type="entry name" value="TONB_DEPENDENT_REC_3"/>
    <property type="match status" value="1"/>
</dbReference>
<evidence type="ECO:0000256" key="12">
    <source>
        <dbReference type="RuleBase" id="RU003357"/>
    </source>
</evidence>
<dbReference type="InterPro" id="IPR036942">
    <property type="entry name" value="Beta-barrel_TonB_sf"/>
</dbReference>
<keyword evidence="17" id="KW-1185">Reference proteome</keyword>
<evidence type="ECO:0000256" key="11">
    <source>
        <dbReference type="PROSITE-ProRule" id="PRU01360"/>
    </source>
</evidence>
<evidence type="ECO:0000256" key="4">
    <source>
        <dbReference type="ARBA" id="ARBA00022496"/>
    </source>
</evidence>
<dbReference type="PANTHER" id="PTHR32552">
    <property type="entry name" value="FERRICHROME IRON RECEPTOR-RELATED"/>
    <property type="match status" value="1"/>
</dbReference>
<keyword evidence="7" id="KW-0406">Ion transport</keyword>
<protein>
    <recommendedName>
        <fullName evidence="18">TonB-dependent receptor</fullName>
    </recommendedName>
</protein>
<dbReference type="GO" id="GO:0006826">
    <property type="term" value="P:iron ion transport"/>
    <property type="evidence" value="ECO:0007669"/>
    <property type="project" value="UniProtKB-KW"/>
</dbReference>
<keyword evidence="3 11" id="KW-1134">Transmembrane beta strand</keyword>
<keyword evidence="8 12" id="KW-0798">TonB box</keyword>
<evidence type="ECO:0000256" key="10">
    <source>
        <dbReference type="ARBA" id="ARBA00023237"/>
    </source>
</evidence>
<dbReference type="PANTHER" id="PTHR32552:SF81">
    <property type="entry name" value="TONB-DEPENDENT OUTER MEMBRANE RECEPTOR"/>
    <property type="match status" value="1"/>
</dbReference>
<gene>
    <name evidence="16" type="ORF">CHU93_11160</name>
</gene>
<dbReference type="Pfam" id="PF00593">
    <property type="entry name" value="TonB_dep_Rec_b-barrel"/>
    <property type="match status" value="1"/>
</dbReference>
<evidence type="ECO:0000313" key="17">
    <source>
        <dbReference type="Proteomes" id="UP000216991"/>
    </source>
</evidence>
<dbReference type="InterPro" id="IPR000531">
    <property type="entry name" value="Beta-barrel_TonB"/>
</dbReference>
<evidence type="ECO:0000256" key="6">
    <source>
        <dbReference type="ARBA" id="ARBA00023004"/>
    </source>
</evidence>
<evidence type="ECO:0000256" key="7">
    <source>
        <dbReference type="ARBA" id="ARBA00023065"/>
    </source>
</evidence>
<reference evidence="16 17" key="1">
    <citation type="submission" date="2017-07" db="EMBL/GenBank/DDBJ databases">
        <title>Sandarakinorhabdus cyanobacteriorum sp. nov., a novel bacterium isolated from cyanobacterial aggregates in a eutrophic lake.</title>
        <authorList>
            <person name="Cai H."/>
        </authorList>
    </citation>
    <scope>NUCLEOTIDE SEQUENCE [LARGE SCALE GENOMIC DNA]</scope>
    <source>
        <strain evidence="16 17">TH057</strain>
    </source>
</reference>
<keyword evidence="5 11" id="KW-0812">Transmembrane</keyword>
<evidence type="ECO:0000256" key="13">
    <source>
        <dbReference type="SAM" id="SignalP"/>
    </source>
</evidence>
<keyword evidence="4" id="KW-0410">Iron transport</keyword>
<evidence type="ECO:0000259" key="15">
    <source>
        <dbReference type="Pfam" id="PF07715"/>
    </source>
</evidence>
<feature type="domain" description="TonB-dependent receptor-like beta-barrel" evidence="14">
    <location>
        <begin position="363"/>
        <end position="860"/>
    </location>
</feature>
<evidence type="ECO:0000313" key="16">
    <source>
        <dbReference type="EMBL" id="OYQ27122.1"/>
    </source>
</evidence>
<dbReference type="Gene3D" id="2.40.170.20">
    <property type="entry name" value="TonB-dependent receptor, beta-barrel domain"/>
    <property type="match status" value="2"/>
</dbReference>
<feature type="domain" description="TonB-dependent receptor plug" evidence="15">
    <location>
        <begin position="53"/>
        <end position="159"/>
    </location>
</feature>
<dbReference type="GO" id="GO:0009279">
    <property type="term" value="C:cell outer membrane"/>
    <property type="evidence" value="ECO:0007669"/>
    <property type="project" value="UniProtKB-SubCell"/>
</dbReference>
<feature type="chain" id="PRO_5012400564" description="TonB-dependent receptor" evidence="13">
    <location>
        <begin position="23"/>
        <end position="913"/>
    </location>
</feature>
<keyword evidence="2 11" id="KW-0813">Transport</keyword>
<feature type="signal peptide" evidence="13">
    <location>
        <begin position="1"/>
        <end position="22"/>
    </location>
</feature>
<proteinExistence type="inferred from homology"/>
<dbReference type="SUPFAM" id="SSF56935">
    <property type="entry name" value="Porins"/>
    <property type="match status" value="1"/>
</dbReference>
<keyword evidence="10 11" id="KW-0998">Cell outer membrane</keyword>
<dbReference type="InterPro" id="IPR012910">
    <property type="entry name" value="Plug_dom"/>
</dbReference>
<evidence type="ECO:0000256" key="8">
    <source>
        <dbReference type="ARBA" id="ARBA00023077"/>
    </source>
</evidence>
<dbReference type="InterPro" id="IPR039426">
    <property type="entry name" value="TonB-dep_rcpt-like"/>
</dbReference>
<accession>A0A255YD05</accession>
<keyword evidence="6" id="KW-0408">Iron</keyword>
<name>A0A255YD05_9SPHN</name>
<evidence type="ECO:0000256" key="2">
    <source>
        <dbReference type="ARBA" id="ARBA00022448"/>
    </source>
</evidence>
<comment type="caution">
    <text evidence="16">The sequence shown here is derived from an EMBL/GenBank/DDBJ whole genome shotgun (WGS) entry which is preliminary data.</text>
</comment>
<dbReference type="Pfam" id="PF07715">
    <property type="entry name" value="Plug"/>
    <property type="match status" value="1"/>
</dbReference>
<evidence type="ECO:0000256" key="9">
    <source>
        <dbReference type="ARBA" id="ARBA00023136"/>
    </source>
</evidence>
<dbReference type="OrthoDB" id="9760333at2"/>
<dbReference type="EMBL" id="NOXT01000115">
    <property type="protein sequence ID" value="OYQ27122.1"/>
    <property type="molecule type" value="Genomic_DNA"/>
</dbReference>
<comment type="similarity">
    <text evidence="11 12">Belongs to the TonB-dependent receptor family.</text>
</comment>
<evidence type="ECO:0008006" key="18">
    <source>
        <dbReference type="Google" id="ProtNLM"/>
    </source>
</evidence>
<evidence type="ECO:0000256" key="1">
    <source>
        <dbReference type="ARBA" id="ARBA00004571"/>
    </source>
</evidence>
<keyword evidence="13" id="KW-0732">Signal</keyword>
<keyword evidence="9 11" id="KW-0472">Membrane</keyword>
<dbReference type="Proteomes" id="UP000216991">
    <property type="component" value="Unassembled WGS sequence"/>
</dbReference>
<evidence type="ECO:0000256" key="5">
    <source>
        <dbReference type="ARBA" id="ARBA00022692"/>
    </source>
</evidence>
<organism evidence="16 17">
    <name type="scientific">Sandarakinorhabdus cyanobacteriorum</name>
    <dbReference type="NCBI Taxonomy" id="1981098"/>
    <lineage>
        <taxon>Bacteria</taxon>
        <taxon>Pseudomonadati</taxon>
        <taxon>Pseudomonadota</taxon>
        <taxon>Alphaproteobacteria</taxon>
        <taxon>Sphingomonadales</taxon>
        <taxon>Sphingosinicellaceae</taxon>
        <taxon>Sandarakinorhabdus</taxon>
    </lineage>
</organism>
<evidence type="ECO:0000259" key="14">
    <source>
        <dbReference type="Pfam" id="PF00593"/>
    </source>
</evidence>
<dbReference type="AlphaFoldDB" id="A0A255YD05"/>
<comment type="subcellular location">
    <subcellularLocation>
        <location evidence="1 11">Cell outer membrane</location>
        <topology evidence="1 11">Multi-pass membrane protein</topology>
    </subcellularLocation>
</comment>
<sequence>MVMRQLLLATTAALLLPAAALAQEAQPAQTAQDDVVESGEIIVTATRRSEGLSKIPIAVTAVTMEQLRNSGGNDIRQIAQLAPSLLVSSATNESNGAARVRGIGTVGENPGLESSVAVFIDGVYRSRTGVGLTDLGELERIEILRGPQGTLFGRNASAGLISITTAQPKFEFGGIVEATYGNYDNKRLMGSLTGPILGDKLAFRIDGLWNERDGFLRDVVSGRTLADRNRWLLRGQLLAKPTEDLTIRIIGDYNSKDEECCGAAFLPANNLVRDAQGNVNTTPSTILGIVRGLGGTIPLPTDGSRFVRDTAITRGEGYFQATRDWGLSGEVNWALGGVNLTSITAYRQFKNKAGQDLDFNSLDILRRRDQDRKFSTFTQELRLQGTAFNDRLDWLVGAYYADEILSADDDGKYGNDYERYANCVLADTFARATGQLGLINTADSSCFNRPLAAGLASAIGGSTGAQIAALSGQGALIPGRPIDTRGGFYNIASQIGYVTPAGQNLMNGTGVVNNEFRQRSRNYAFFTHNVIKLIPDKLSLTLGLRYTNEQKFLDTRFNANNGFCAALRASPLAALANLPCVVNGTAGPGFNRTAPGATLNEDRVTGTAVLTFTPSREVLTYLSYSRGYKAGGFNLDTSALVANNPRPTDLLFNAEDVDAYEIGAKLNFKGFRLNAALFYQEFSNFQLNTFNGVNFEVANVGGCQDDLGGRDRDLTAGNSTCPADRVGPGLISKGIELEAFLNPVRHVNIGLGYTYAESRYARNMTGTNGSSLAPTLFQLPGQLLSNASPHVVTTSFSWTPPINDTLSALVYVDYRYMSKFNTGSDLDFEKEEPGFGVMNARLGLYGKDRIWGVEFWAQNLLNTQYAQVSADAPLQGGATFRQVARGFAPNANGLFIAFPGEPRTYGITLRSMF</sequence>